<evidence type="ECO:0008006" key="6">
    <source>
        <dbReference type="Google" id="ProtNLM"/>
    </source>
</evidence>
<gene>
    <name evidence="4" type="ORF">APR42_00855</name>
</gene>
<keyword evidence="3" id="KW-1133">Transmembrane helix</keyword>
<comment type="caution">
    <text evidence="4">The sequence shown here is derived from an EMBL/GenBank/DDBJ whole genome shotgun (WGS) entry which is preliminary data.</text>
</comment>
<sequence>MAQDIREMFKNEKEPKPNTLPKGHQKRFEDRLEKEFPKKKEQNSFFFLKIAAVLVVALGVGFFFLNSGGDNFTNSPSVVDTPTEKPSEEKEDKLEPAEHNFQLSEVSPEFKKIEDYYMASLNIELSKINITPENKALIDSFMKQMAELDKEYQRLNTEIKETGPNEETLEAMIANLQLRLDLLYKLKNKLKEIKQSQDKEYENYEV</sequence>
<feature type="region of interest" description="Disordered" evidence="2">
    <location>
        <begin position="74"/>
        <end position="96"/>
    </location>
</feature>
<feature type="compositionally biased region" description="Basic and acidic residues" evidence="2">
    <location>
        <begin position="1"/>
        <end position="16"/>
    </location>
</feature>
<keyword evidence="3" id="KW-0812">Transmembrane</keyword>
<feature type="coiled-coil region" evidence="1">
    <location>
        <begin position="138"/>
        <end position="193"/>
    </location>
</feature>
<keyword evidence="1" id="KW-0175">Coiled coil</keyword>
<protein>
    <recommendedName>
        <fullName evidence="6">Anti-sigma factor</fullName>
    </recommendedName>
</protein>
<dbReference type="OrthoDB" id="1441018at2"/>
<evidence type="ECO:0000256" key="2">
    <source>
        <dbReference type="SAM" id="MobiDB-lite"/>
    </source>
</evidence>
<dbReference type="AlphaFoldDB" id="A0A0Q9ZBN1"/>
<feature type="transmembrane region" description="Helical" evidence="3">
    <location>
        <begin position="46"/>
        <end position="65"/>
    </location>
</feature>
<dbReference type="Proteomes" id="UP000051643">
    <property type="component" value="Unassembled WGS sequence"/>
</dbReference>
<dbReference type="STRING" id="270918.APR42_00855"/>
<evidence type="ECO:0000313" key="5">
    <source>
        <dbReference type="Proteomes" id="UP000051643"/>
    </source>
</evidence>
<proteinExistence type="predicted"/>
<dbReference type="EMBL" id="LKTP01000001">
    <property type="protein sequence ID" value="KRG30444.1"/>
    <property type="molecule type" value="Genomic_DNA"/>
</dbReference>
<evidence type="ECO:0000256" key="3">
    <source>
        <dbReference type="SAM" id="Phobius"/>
    </source>
</evidence>
<feature type="region of interest" description="Disordered" evidence="2">
    <location>
        <begin position="1"/>
        <end position="28"/>
    </location>
</feature>
<keyword evidence="3" id="KW-0472">Membrane</keyword>
<keyword evidence="5" id="KW-1185">Reference proteome</keyword>
<feature type="compositionally biased region" description="Basic and acidic residues" evidence="2">
    <location>
        <begin position="82"/>
        <end position="96"/>
    </location>
</feature>
<reference evidence="4" key="1">
    <citation type="submission" date="2015-10" db="EMBL/GenBank/DDBJ databases">
        <title>Draft genome sequence of Salegentibacter mishustinae KCTC 12263.</title>
        <authorList>
            <person name="Lin W."/>
            <person name="Zheng Q."/>
        </authorList>
    </citation>
    <scope>NUCLEOTIDE SEQUENCE [LARGE SCALE GENOMIC DNA]</scope>
    <source>
        <strain evidence="4">KCTC 12263</strain>
    </source>
</reference>
<dbReference type="RefSeq" id="WP_057480270.1">
    <property type="nucleotide sequence ID" value="NZ_BMWR01000002.1"/>
</dbReference>
<name>A0A0Q9ZBN1_9FLAO</name>
<evidence type="ECO:0000313" key="4">
    <source>
        <dbReference type="EMBL" id="KRG30444.1"/>
    </source>
</evidence>
<evidence type="ECO:0000256" key="1">
    <source>
        <dbReference type="SAM" id="Coils"/>
    </source>
</evidence>
<organism evidence="4 5">
    <name type="scientific">Salegentibacter mishustinae</name>
    <dbReference type="NCBI Taxonomy" id="270918"/>
    <lineage>
        <taxon>Bacteria</taxon>
        <taxon>Pseudomonadati</taxon>
        <taxon>Bacteroidota</taxon>
        <taxon>Flavobacteriia</taxon>
        <taxon>Flavobacteriales</taxon>
        <taxon>Flavobacteriaceae</taxon>
        <taxon>Salegentibacter</taxon>
    </lineage>
</organism>
<accession>A0A0Q9ZBN1</accession>